<comment type="subcellular location">
    <subcellularLocation>
        <location evidence="1">Mitochondrion</location>
    </subcellularLocation>
</comment>
<evidence type="ECO:0000256" key="10">
    <source>
        <dbReference type="SAM" id="Coils"/>
    </source>
</evidence>
<dbReference type="SUPFAM" id="SSF47060">
    <property type="entry name" value="S15/NS1 RNA-binding domain"/>
    <property type="match status" value="1"/>
</dbReference>
<protein>
    <recommendedName>
        <fullName evidence="7">Small ribosomal subunit protein uS15m</fullName>
    </recommendedName>
    <alternativeName>
        <fullName evidence="8">28S ribosomal protein S15, mitochondrial</fullName>
    </alternativeName>
</protein>
<dbReference type="SMART" id="SM01387">
    <property type="entry name" value="Ribosomal_S15"/>
    <property type="match status" value="1"/>
</dbReference>
<evidence type="ECO:0000256" key="5">
    <source>
        <dbReference type="ARBA" id="ARBA00023128"/>
    </source>
</evidence>
<dbReference type="AlphaFoldDB" id="A0A834Y496"/>
<dbReference type="PANTHER" id="PTHR46685:SF1">
    <property type="entry name" value="SMALL RIBOSOMAL SUBUNIT PROTEIN US15M"/>
    <property type="match status" value="1"/>
</dbReference>
<keyword evidence="12" id="KW-1185">Reference proteome</keyword>
<dbReference type="GO" id="GO:0005763">
    <property type="term" value="C:mitochondrial small ribosomal subunit"/>
    <property type="evidence" value="ECO:0007669"/>
    <property type="project" value="TreeGrafter"/>
</dbReference>
<keyword evidence="10" id="KW-0175">Coiled coil</keyword>
<dbReference type="GO" id="GO:0032543">
    <property type="term" value="P:mitochondrial translation"/>
    <property type="evidence" value="ECO:0007669"/>
    <property type="project" value="TreeGrafter"/>
</dbReference>
<dbReference type="GO" id="GO:0003735">
    <property type="term" value="F:structural constituent of ribosome"/>
    <property type="evidence" value="ECO:0007669"/>
    <property type="project" value="InterPro"/>
</dbReference>
<gene>
    <name evidence="11" type="ORF">HCN44_009189</name>
</gene>
<feature type="coiled-coil region" evidence="10">
    <location>
        <begin position="101"/>
        <end position="128"/>
    </location>
</feature>
<sequence length="268" mass="31491">MNALLGNFTRLSIVVNNLAKNNGCITRGFKSDLKIKWIKPAKIPCTDPSKSGDGGLERVENESVLAANFAESQELKDAPEIVKKLFSLEFMPIKETTILNREKTRSLVKRYENDNVSMEAKIAIMTSEILYLQKYLEKHPRNKVTFVFLKELIDKRKKFLSKLRKWDYRRFEWLLERLNLTYKPNQVEYYRVTRKDSMRKLTRKHCDKLREDKINAYKAELAEQKKIFSKTKVERLEFIRAEELACGVEPTVSEEEIQEAKKIAAQYQ</sequence>
<evidence type="ECO:0000256" key="3">
    <source>
        <dbReference type="ARBA" id="ARBA00022946"/>
    </source>
</evidence>
<name>A0A834Y496_APHGI</name>
<dbReference type="PANTHER" id="PTHR46685">
    <property type="entry name" value="28S RIBOSOMAL PROTEIN S15, MITOCHONDRIAL"/>
    <property type="match status" value="1"/>
</dbReference>
<dbReference type="Proteomes" id="UP000639338">
    <property type="component" value="Unassembled WGS sequence"/>
</dbReference>
<evidence type="ECO:0000256" key="6">
    <source>
        <dbReference type="ARBA" id="ARBA00023274"/>
    </source>
</evidence>
<keyword evidence="3" id="KW-0809">Transit peptide</keyword>
<organism evidence="11 12">
    <name type="scientific">Aphidius gifuensis</name>
    <name type="common">Parasitoid wasp</name>
    <dbReference type="NCBI Taxonomy" id="684658"/>
    <lineage>
        <taxon>Eukaryota</taxon>
        <taxon>Metazoa</taxon>
        <taxon>Ecdysozoa</taxon>
        <taxon>Arthropoda</taxon>
        <taxon>Hexapoda</taxon>
        <taxon>Insecta</taxon>
        <taxon>Pterygota</taxon>
        <taxon>Neoptera</taxon>
        <taxon>Endopterygota</taxon>
        <taxon>Hymenoptera</taxon>
        <taxon>Apocrita</taxon>
        <taxon>Ichneumonoidea</taxon>
        <taxon>Braconidae</taxon>
        <taxon>Aphidiinae</taxon>
        <taxon>Aphidius</taxon>
    </lineage>
</organism>
<dbReference type="InterPro" id="IPR009068">
    <property type="entry name" value="uS15_NS1_RNA-bd_sf"/>
</dbReference>
<dbReference type="EMBL" id="JACMRX010000001">
    <property type="protein sequence ID" value="KAF7997791.1"/>
    <property type="molecule type" value="Genomic_DNA"/>
</dbReference>
<comment type="similarity">
    <text evidence="2 9">Belongs to the universal ribosomal protein uS15 family.</text>
</comment>
<dbReference type="OrthoDB" id="441444at2759"/>
<reference evidence="11 12" key="1">
    <citation type="submission" date="2020-08" db="EMBL/GenBank/DDBJ databases">
        <title>Aphidius gifuensis genome sequencing and assembly.</title>
        <authorList>
            <person name="Du Z."/>
        </authorList>
    </citation>
    <scope>NUCLEOTIDE SEQUENCE [LARGE SCALE GENOMIC DNA]</scope>
    <source>
        <strain evidence="11">YNYX2018</strain>
        <tissue evidence="11">Adults</tissue>
    </source>
</reference>
<evidence type="ECO:0000256" key="1">
    <source>
        <dbReference type="ARBA" id="ARBA00004173"/>
    </source>
</evidence>
<evidence type="ECO:0000256" key="2">
    <source>
        <dbReference type="ARBA" id="ARBA00008434"/>
    </source>
</evidence>
<comment type="caution">
    <text evidence="11">The sequence shown here is derived from an EMBL/GenBank/DDBJ whole genome shotgun (WGS) entry which is preliminary data.</text>
</comment>
<evidence type="ECO:0000313" key="12">
    <source>
        <dbReference type="Proteomes" id="UP000639338"/>
    </source>
</evidence>
<dbReference type="Pfam" id="PF00312">
    <property type="entry name" value="Ribosomal_S15"/>
    <property type="match status" value="1"/>
</dbReference>
<proteinExistence type="inferred from homology"/>
<evidence type="ECO:0000313" key="11">
    <source>
        <dbReference type="EMBL" id="KAF7997791.1"/>
    </source>
</evidence>
<keyword evidence="6 9" id="KW-0687">Ribonucleoprotein</keyword>
<dbReference type="InterPro" id="IPR052137">
    <property type="entry name" value="uS15_ribosomal"/>
</dbReference>
<keyword evidence="4 9" id="KW-0689">Ribosomal protein</keyword>
<evidence type="ECO:0000256" key="9">
    <source>
        <dbReference type="RuleBase" id="RU003919"/>
    </source>
</evidence>
<dbReference type="InterPro" id="IPR000589">
    <property type="entry name" value="Ribosomal_uS15"/>
</dbReference>
<evidence type="ECO:0000256" key="7">
    <source>
        <dbReference type="ARBA" id="ARBA00035249"/>
    </source>
</evidence>
<keyword evidence="5" id="KW-0496">Mitochondrion</keyword>
<dbReference type="GO" id="GO:0003723">
    <property type="term" value="F:RNA binding"/>
    <property type="evidence" value="ECO:0007669"/>
    <property type="project" value="TreeGrafter"/>
</dbReference>
<evidence type="ECO:0000256" key="4">
    <source>
        <dbReference type="ARBA" id="ARBA00022980"/>
    </source>
</evidence>
<evidence type="ECO:0000256" key="8">
    <source>
        <dbReference type="ARBA" id="ARBA00035528"/>
    </source>
</evidence>
<dbReference type="Gene3D" id="1.10.287.10">
    <property type="entry name" value="S15/NS1, RNA-binding"/>
    <property type="match status" value="1"/>
</dbReference>
<accession>A0A834Y496</accession>